<gene>
    <name evidence="15" type="primary">CHS3_1</name>
    <name evidence="15" type="ORF">GLX27_000528</name>
</gene>
<evidence type="ECO:0000256" key="5">
    <source>
        <dbReference type="ARBA" id="ARBA00022676"/>
    </source>
</evidence>
<keyword evidence="9 13" id="KW-0472">Membrane</keyword>
<evidence type="ECO:0000256" key="13">
    <source>
        <dbReference type="SAM" id="Phobius"/>
    </source>
</evidence>
<feature type="compositionally biased region" description="Low complexity" evidence="12">
    <location>
        <begin position="665"/>
        <end position="678"/>
    </location>
</feature>
<dbReference type="EMBL" id="CP046234">
    <property type="protein sequence ID" value="WFD45903.1"/>
    <property type="molecule type" value="Genomic_DNA"/>
</dbReference>
<dbReference type="SUPFAM" id="SSF53448">
    <property type="entry name" value="Nucleotide-diphospho-sugar transferases"/>
    <property type="match status" value="1"/>
</dbReference>
<evidence type="ECO:0000256" key="3">
    <source>
        <dbReference type="ARBA" id="ARBA00012543"/>
    </source>
</evidence>
<dbReference type="InterPro" id="IPR004835">
    <property type="entry name" value="Chitin_synth"/>
</dbReference>
<proteinExistence type="predicted"/>
<feature type="compositionally biased region" description="Polar residues" evidence="12">
    <location>
        <begin position="1250"/>
        <end position="1260"/>
    </location>
</feature>
<keyword evidence="4" id="KW-1003">Cell membrane</keyword>
<feature type="region of interest" description="Disordered" evidence="12">
    <location>
        <begin position="1300"/>
        <end position="1361"/>
    </location>
</feature>
<sequence>MSSIPPNYPSGSAPPQAPNPTGAPSNSAQLGAPPNPGLQRQQSVTFQEPVRNPGPRPVPSFDSLNKGGNEGAYATGVRHSGPGDSRHDPEAGLNSSSSFRRKMSLVRPERERIDPSHRQWYYRNHAAQMDVNSGRSNVGYMPSATGHMPYHGAAPHEVAMSAITGPGGGVSGYGVTGPNAPPPQPYARNPALRRGKSILGRDEDKVESGIHFLRRGVSMRRTGPGNPTQPSTEPPKEGCFDNIAPGPVGCWMIYSWLSTICIPSPILKAFGIKTPEQQRAWREKMGLVWIILVIMGLVGYITFGFTETVCGTNQRYNLYDLQYGDKSNGIVIGYGTAFSMDSFRHPRVEGDPDLNGNTTPIYTDRFHLAKSYINLLFPVTGGPCEGVLNTVPNSNPPRYFHCSVVTKENTEFEFPNGCHSTEVKDRLFDNKVKNSPRQGDVYVPWDSISNVTQNFMVWRGNIIDLQMLNYLDRSVNVPDLFNTLKNNASNSEWVRQDATAKGMRGGFTKELDCLAYVARVAYVDADSPGCMASQVELILSMVFIVGAVGIKFLMALYFAWCISWRLGNYDNESYAQRMKRMGAIESWTDDIYRPAPAGYRPNVKKTFLPKTSRFTAQKYQNPNPQRPSAIEKKIAQAKRSAQGPFMSPPDSPMLTGGRSSASLGQSMPSSQSRRSSFSIGANGDSPWGPCPFPLDNVVPQPPADYRPFNFPLVHTVCLVTAYSESFEGLRTTLDSLATTNYPNSHKLLLVIADGIVKGAESDISTPDICLSMMQDLIVPAEDVEGNSYVAIADGAKRHNMAKVYAGFYDYDDHTVEKSKQQRVPMILIAKCGTMMEMDSAKPGNRGKRDSQVLLMAFMQKVLFDERMTQFEYEFFNAIWRVTGVTPDQYEIVLMVDADTKVFPDSLTRMAATMVEDPDIMGLCGETKIANKSQSWVTMIQVFEYYISHHQTKGFEACFGRVTCLPGCFSAYRFKSPKGPKGYYVPILANPDIVEHYSENVVDTLHKKNLLLLGEDRYLTTLMLKTFPRRKMMFLPSAVCKTVVPDTFKVLRSQRRRWINSTVHNLFELILVRDLCGTFCFSMRFVVFMDMVGTLVLPAAIAFTVYVVASAIVIGIDNQGKEPEQKKEFPTMPLILLGLILGLPGVLIVVTSRRFMYVMWMLIYLISLPIWNLVLPLYAYWHMDDFSWGATRVVQGEKKGDAHGSAEGEFDSSSIVMKRWSEYERDRRYRGGSESRDYTIERISPDANGATRYSSGSSDNLSPGDAGRAGPSAGALAMVPAGDETRFPARQRLDQVPLLELPAPLGPDAQGRPRQTWSNPQSPTSLVPVQRPGAPSLPPHLQPSNPFGAARPPPPLHAAPNDSSMQARQHLFGVGSPALRPAAAQSPTSGMPPSMPRPAAPAGYTQMRPPPPGAMGARPTGQSTPPPGAMGSRPMGQHTPPPGAMGGRPMGQHTPPPGAMGSRPVGQHTPPPRPMQPRPAVPPGYAMPPNRPSEAPRASVPSDVRRVSLVDDGPVASSEGMRQVVRGSRRQSVQHPGSLQLPPFDASFGGNPFDTTKKP</sequence>
<evidence type="ECO:0000313" key="15">
    <source>
        <dbReference type="EMBL" id="WFD45903.1"/>
    </source>
</evidence>
<keyword evidence="16" id="KW-1185">Reference proteome</keyword>
<evidence type="ECO:0000256" key="12">
    <source>
        <dbReference type="SAM" id="MobiDB-lite"/>
    </source>
</evidence>
<keyword evidence="11" id="KW-0968">Cytoplasmic vesicle</keyword>
<organism evidence="15 16">
    <name type="scientific">Malassezia furfur</name>
    <name type="common">Pityriasis versicolor infection agent</name>
    <name type="synonym">Pityrosporum furfur</name>
    <dbReference type="NCBI Taxonomy" id="55194"/>
    <lineage>
        <taxon>Eukaryota</taxon>
        <taxon>Fungi</taxon>
        <taxon>Dikarya</taxon>
        <taxon>Basidiomycota</taxon>
        <taxon>Ustilaginomycotina</taxon>
        <taxon>Malasseziomycetes</taxon>
        <taxon>Malasseziales</taxon>
        <taxon>Malasseziaceae</taxon>
        <taxon>Malassezia</taxon>
    </lineage>
</organism>
<keyword evidence="10" id="KW-0325">Glycoprotein</keyword>
<feature type="region of interest" description="Disordered" evidence="12">
    <location>
        <begin position="218"/>
        <end position="238"/>
    </location>
</feature>
<feature type="transmembrane region" description="Helical" evidence="13">
    <location>
        <begin position="1091"/>
        <end position="1115"/>
    </location>
</feature>
<evidence type="ECO:0000256" key="1">
    <source>
        <dbReference type="ARBA" id="ARBA00004439"/>
    </source>
</evidence>
<dbReference type="GO" id="GO:0004100">
    <property type="term" value="F:chitin synthase activity"/>
    <property type="evidence" value="ECO:0007669"/>
    <property type="project" value="UniProtKB-EC"/>
</dbReference>
<dbReference type="PANTHER" id="PTHR22914:SF16">
    <property type="entry name" value="CHITIN SYNTHASE 3"/>
    <property type="match status" value="1"/>
</dbReference>
<dbReference type="Pfam" id="PF22997">
    <property type="entry name" value="CHS4"/>
    <property type="match status" value="1"/>
</dbReference>
<keyword evidence="8 13" id="KW-1133">Transmembrane helix</keyword>
<evidence type="ECO:0000256" key="11">
    <source>
        <dbReference type="ARBA" id="ARBA00023329"/>
    </source>
</evidence>
<feature type="compositionally biased region" description="Polar residues" evidence="12">
    <location>
        <begin position="1312"/>
        <end position="1326"/>
    </location>
</feature>
<evidence type="ECO:0000256" key="10">
    <source>
        <dbReference type="ARBA" id="ARBA00023180"/>
    </source>
</evidence>
<protein>
    <recommendedName>
        <fullName evidence="3">chitin synthase</fullName>
        <ecNumber evidence="3">2.4.1.16</ecNumber>
    </recommendedName>
</protein>
<feature type="region of interest" description="Disordered" evidence="12">
    <location>
        <begin position="639"/>
        <end position="680"/>
    </location>
</feature>
<evidence type="ECO:0000256" key="6">
    <source>
        <dbReference type="ARBA" id="ARBA00022679"/>
    </source>
</evidence>
<name>A0ABY8ENE5_MALFU</name>
<keyword evidence="5 15" id="KW-0328">Glycosyltransferase</keyword>
<evidence type="ECO:0000256" key="2">
    <source>
        <dbReference type="ARBA" id="ARBA00004651"/>
    </source>
</evidence>
<evidence type="ECO:0000256" key="9">
    <source>
        <dbReference type="ARBA" id="ARBA00023136"/>
    </source>
</evidence>
<dbReference type="Proteomes" id="UP000818624">
    <property type="component" value="Chromosome 1"/>
</dbReference>
<feature type="transmembrane region" description="Helical" evidence="13">
    <location>
        <begin position="537"/>
        <end position="560"/>
    </location>
</feature>
<dbReference type="CDD" id="cd04190">
    <property type="entry name" value="Chitin_synth_C"/>
    <property type="match status" value="1"/>
</dbReference>
<evidence type="ECO:0000256" key="7">
    <source>
        <dbReference type="ARBA" id="ARBA00022692"/>
    </source>
</evidence>
<reference evidence="15 16" key="1">
    <citation type="journal article" date="2020" name="Elife">
        <title>Loss of centromere function drives karyotype evolution in closely related Malassezia species.</title>
        <authorList>
            <person name="Sankaranarayanan S.R."/>
            <person name="Ianiri G."/>
            <person name="Coelho M.A."/>
            <person name="Reza M.H."/>
            <person name="Thimmappa B.C."/>
            <person name="Ganguly P."/>
            <person name="Vadnala R.N."/>
            <person name="Sun S."/>
            <person name="Siddharthan R."/>
            <person name="Tellgren-Roth C."/>
            <person name="Dawson T.L."/>
            <person name="Heitman J."/>
            <person name="Sanyal K."/>
        </authorList>
    </citation>
    <scope>NUCLEOTIDE SEQUENCE [LARGE SCALE GENOMIC DNA]</scope>
    <source>
        <strain evidence="15">CBS14141</strain>
    </source>
</reference>
<feature type="compositionally biased region" description="Low complexity" evidence="12">
    <location>
        <begin position="1521"/>
        <end position="1533"/>
    </location>
</feature>
<evidence type="ECO:0000256" key="8">
    <source>
        <dbReference type="ARBA" id="ARBA00022989"/>
    </source>
</evidence>
<evidence type="ECO:0000256" key="4">
    <source>
        <dbReference type="ARBA" id="ARBA00022475"/>
    </source>
</evidence>
<dbReference type="EC" id="2.4.1.16" evidence="3"/>
<comment type="subcellular location">
    <subcellularLocation>
        <location evidence="2">Cell membrane</location>
        <topology evidence="2">Multi-pass membrane protein</topology>
    </subcellularLocation>
    <subcellularLocation>
        <location evidence="1">Cytoplasmic vesicle membrane</location>
        <topology evidence="1">Multi-pass membrane protein</topology>
    </subcellularLocation>
</comment>
<dbReference type="InterPro" id="IPR029044">
    <property type="entry name" value="Nucleotide-diphossugar_trans"/>
</dbReference>
<dbReference type="PANTHER" id="PTHR22914">
    <property type="entry name" value="CHITIN SYNTHASE"/>
    <property type="match status" value="1"/>
</dbReference>
<evidence type="ECO:0000313" key="16">
    <source>
        <dbReference type="Proteomes" id="UP000818624"/>
    </source>
</evidence>
<feature type="compositionally biased region" description="Pro residues" evidence="12">
    <location>
        <begin position="1468"/>
        <end position="1490"/>
    </location>
</feature>
<evidence type="ECO:0000259" key="14">
    <source>
        <dbReference type="Pfam" id="PF22997"/>
    </source>
</evidence>
<accession>A0ABY8ENE5</accession>
<keyword evidence="7 13" id="KW-0812">Transmembrane</keyword>
<feature type="transmembrane region" description="Helical" evidence="13">
    <location>
        <begin position="1156"/>
        <end position="1180"/>
    </location>
</feature>
<feature type="transmembrane region" description="Helical" evidence="13">
    <location>
        <begin position="286"/>
        <end position="305"/>
    </location>
</feature>
<dbReference type="Pfam" id="PF03142">
    <property type="entry name" value="Chitin_synth_2"/>
    <property type="match status" value="1"/>
</dbReference>
<keyword evidence="6 15" id="KW-0808">Transferase</keyword>
<dbReference type="InterPro" id="IPR054295">
    <property type="entry name" value="CHS4-like_dom"/>
</dbReference>
<feature type="region of interest" description="Disordered" evidence="12">
    <location>
        <begin position="1"/>
        <end position="111"/>
    </location>
</feature>
<feature type="transmembrane region" description="Helical" evidence="13">
    <location>
        <begin position="1130"/>
        <end position="1149"/>
    </location>
</feature>
<feature type="region of interest" description="Disordered" evidence="12">
    <location>
        <begin position="1238"/>
        <end position="1275"/>
    </location>
</feature>
<feature type="domain" description="Chitin synthase 4-like" evidence="14">
    <location>
        <begin position="441"/>
        <end position="521"/>
    </location>
</feature>
<feature type="region of interest" description="Disordered" evidence="12">
    <location>
        <begin position="1378"/>
        <end position="1558"/>
    </location>
</feature>